<dbReference type="PROSITE" id="PS50113">
    <property type="entry name" value="PAC"/>
    <property type="match status" value="2"/>
</dbReference>
<dbReference type="BioCyc" id="FSP457404-HMP:GTSQ-3297-MONOMER"/>
<accession>H1PXV9</accession>
<dbReference type="PROSITE" id="PS50887">
    <property type="entry name" value="GGDEF"/>
    <property type="match status" value="1"/>
</dbReference>
<keyword evidence="6" id="KW-1185">Reference proteome</keyword>
<feature type="domain" description="GGDEF" evidence="4">
    <location>
        <begin position="891"/>
        <end position="1014"/>
    </location>
</feature>
<dbReference type="RefSeq" id="WP_008699165.1">
    <property type="nucleotide sequence ID" value="NZ_KE161010.1"/>
</dbReference>
<dbReference type="InterPro" id="IPR029787">
    <property type="entry name" value="Nucleotide_cyclase"/>
</dbReference>
<evidence type="ECO:0000259" key="4">
    <source>
        <dbReference type="PROSITE" id="PS50887"/>
    </source>
</evidence>
<dbReference type="InterPro" id="IPR001610">
    <property type="entry name" value="PAC"/>
</dbReference>
<dbReference type="InterPro" id="IPR000700">
    <property type="entry name" value="PAS-assoc_C"/>
</dbReference>
<dbReference type="InterPro" id="IPR013655">
    <property type="entry name" value="PAS_fold_3"/>
</dbReference>
<protein>
    <submittedName>
        <fullName evidence="5">PAS domain S-box protein</fullName>
    </submittedName>
</protein>
<feature type="domain" description="PAC" evidence="2">
    <location>
        <begin position="355"/>
        <end position="405"/>
    </location>
</feature>
<dbReference type="PROSITE" id="PS50112">
    <property type="entry name" value="PAS"/>
    <property type="match status" value="1"/>
</dbReference>
<dbReference type="NCBIfam" id="TIGR00229">
    <property type="entry name" value="sensory_box"/>
    <property type="match status" value="2"/>
</dbReference>
<dbReference type="SMART" id="SM00091">
    <property type="entry name" value="PAS"/>
    <property type="match status" value="2"/>
</dbReference>
<reference evidence="5 6" key="1">
    <citation type="submission" date="2012-07" db="EMBL/GenBank/DDBJ databases">
        <title>The Genome Sequence of Fusobacterium ulcerans 12_1B.</title>
        <authorList>
            <consortium name="The Broad Institute Genome Sequencing Platform"/>
            <person name="Earl A."/>
            <person name="Ward D."/>
            <person name="Feldgarden M."/>
            <person name="Gevers D."/>
            <person name="Strauss J."/>
            <person name="Ambrose C.E."/>
            <person name="Allen-Vercoe E."/>
            <person name="Walker B."/>
            <person name="Young S.K."/>
            <person name="Zeng Q."/>
            <person name="Gargeya S."/>
            <person name="Fitzgerald M."/>
            <person name="Haas B."/>
            <person name="Abouelleil A."/>
            <person name="Alvarado L."/>
            <person name="Arachchi H.M."/>
            <person name="Berlin A.M."/>
            <person name="Chapman S.B."/>
            <person name="Goldberg J."/>
            <person name="Griggs A."/>
            <person name="Gujja S."/>
            <person name="Hansen M."/>
            <person name="Howarth C."/>
            <person name="Imamovic A."/>
            <person name="Larimer J."/>
            <person name="McCowen C."/>
            <person name="Montmayeur A."/>
            <person name="Murphy C."/>
            <person name="Neiman D."/>
            <person name="Pearson M."/>
            <person name="Priest M."/>
            <person name="Roberts A."/>
            <person name="Saif S."/>
            <person name="Shea T."/>
            <person name="Sisk P."/>
            <person name="Sykes S."/>
            <person name="Wortman J."/>
            <person name="Nusbaum C."/>
            <person name="Birren B."/>
        </authorList>
    </citation>
    <scope>NUCLEOTIDE SEQUENCE [LARGE SCALE GENOMIC DNA]</scope>
    <source>
        <strain evidence="5 6">12_1B</strain>
    </source>
</reference>
<dbReference type="PROSITE" id="PS50883">
    <property type="entry name" value="EAL"/>
    <property type="match status" value="1"/>
</dbReference>
<dbReference type="InterPro" id="IPR035919">
    <property type="entry name" value="EAL_sf"/>
</dbReference>
<dbReference type="InterPro" id="IPR000014">
    <property type="entry name" value="PAS"/>
</dbReference>
<feature type="domain" description="EAL" evidence="3">
    <location>
        <begin position="1017"/>
        <end position="1268"/>
    </location>
</feature>
<dbReference type="PATRIC" id="fig|457404.5.peg.3174"/>
<dbReference type="Proteomes" id="UP000003233">
    <property type="component" value="Unassembled WGS sequence"/>
</dbReference>
<dbReference type="NCBIfam" id="TIGR00254">
    <property type="entry name" value="GGDEF"/>
    <property type="match status" value="1"/>
</dbReference>
<dbReference type="Gene3D" id="3.20.20.450">
    <property type="entry name" value="EAL domain"/>
    <property type="match status" value="1"/>
</dbReference>
<dbReference type="SMART" id="SM00086">
    <property type="entry name" value="PAC"/>
    <property type="match status" value="3"/>
</dbReference>
<dbReference type="AlphaFoldDB" id="H1PXV9"/>
<evidence type="ECO:0000259" key="3">
    <source>
        <dbReference type="PROSITE" id="PS50883"/>
    </source>
</evidence>
<dbReference type="HOGENOM" id="CLU_264159_0_0_0"/>
<dbReference type="Pfam" id="PF00990">
    <property type="entry name" value="GGDEF"/>
    <property type="match status" value="1"/>
</dbReference>
<sequence length="1268" mass="147426">MNTDKHEEIKDFFTQFNTVYFKERDIQKTLSFLDKDIFAFGITETDIVHNFEEMKTMITKEIENNPSSYSYDFEYLKIFTIAKNLFLLICISNIKKECPDSNEPPANFRASIIIKETEKGYKFSAIHVSVPIHASNIFLDLNKKIGNIHLNAQHTALDLLNSSVPGGMIGGYYKENFPLYFVNDQLLKKLGYKSQEEFIEDTGGLVINGIHSEDRDHVCKVVEASLKLKEEYEVEYRMKKSNGSYIWVLDRGRLVQTENGPVIVSICFDITEKVQLQQNIKTITDNIPGGVYKLKFDEDFTIIYGNDGFYKLYGYTPEEMKILLGNKLIAVTFPEDISKVKAILKNAFENKLKNFEFEKRITTKNGEVRSLLTKGVFVKEGDEYIINSIVIDISDRKAIEDKLKFNQAKLKLAMNSTKCIIFEYDLDSKTLTHLRIPPGNEIPGIIYNVPESRIKNNEIHPDHIETYRELYNSVLDGNPRSCGTIKTRLKNTKYKWIKIKLNNIIINGIPTRKVIGIVEDITEHQEFQFLNLFNSTLKKALLEDSMGYTYIDLSEDKVSNISGTWQKYLDKDLEYTYTYFFKKMLTLVHPEDKEKIKHAFSKENVIKNIAMGKLEESVEFRAIKENKEIIWCLINMKIINNPISGNREAIVYTKNIDIYKSLKCSYVPSIAQTNFKNDYIIDMEILRSEAKFNNLENILIDFKRTTENSPVNDDLFQYLTNILGKYYKAAHVSIMKYDESLHQYICAFEYWQPGKSSNKKHWNDLKIRKGSDWEVLHKDKKIIKINDIEVLKNNDIVNYLNFVKLDIQSYFSVTIEAFHQDSLYLILDNLESPSVNIGFFELVSYVIESKIKDEILKNKFSFLDYHDMLTGLSNHKSFVEYKWNRSFHNYASLGLITSDINGLKQLNDKYGPLFGDEMIIKTAHIFKKYFPEEKLFRLSGDEFLVVCENIDNETFIRNIDNIKLEFSNFENRGLSIGYSWADDEIDFDVLHKNAEELMYIDKQKYYQNTNFTSKHYRPALLQKLLAEIKNNEYHVFLQPMIDLKTKKLSGTEALIRHINSDGVITPPIKFIPLLEKERLIRYIDFFVFEEVCKTLHRWKAEGKKLVPISLNFSRNTLLESDFVKTLKIIAAKYNVLRSLIEIEITETIGEIDTKIISNISKEIKNAGFTIALDDFGSKYSNISLFTTLEFDTLKLDRSLVEKLQVSSEKKIIVRSVINMCKEMNVRTIGEGIETEEVNSLLASLNCDHAQGYLYSRPIPIPEFEKKYF</sequence>
<gene>
    <name evidence="5" type="ORF">HMPREF0402_03252</name>
</gene>
<dbReference type="EMBL" id="AGWJ02000029">
    <property type="protein sequence ID" value="EHO77674.1"/>
    <property type="molecule type" value="Genomic_DNA"/>
</dbReference>
<dbReference type="InterPro" id="IPR050706">
    <property type="entry name" value="Cyclic-di-GMP_PDE-like"/>
</dbReference>
<name>H1PXV9_9FUSO</name>
<proteinExistence type="predicted"/>
<dbReference type="InterPro" id="IPR000160">
    <property type="entry name" value="GGDEF_dom"/>
</dbReference>
<dbReference type="Gene3D" id="3.10.450.50">
    <property type="match status" value="1"/>
</dbReference>
<feature type="domain" description="PAS" evidence="1">
    <location>
        <begin position="276"/>
        <end position="351"/>
    </location>
</feature>
<evidence type="ECO:0000259" key="1">
    <source>
        <dbReference type="PROSITE" id="PS50112"/>
    </source>
</evidence>
<dbReference type="SMART" id="SM00052">
    <property type="entry name" value="EAL"/>
    <property type="match status" value="1"/>
</dbReference>
<dbReference type="Pfam" id="PF08447">
    <property type="entry name" value="PAS_3"/>
    <property type="match status" value="2"/>
</dbReference>
<evidence type="ECO:0000259" key="2">
    <source>
        <dbReference type="PROSITE" id="PS50113"/>
    </source>
</evidence>
<dbReference type="SUPFAM" id="SSF141868">
    <property type="entry name" value="EAL domain-like"/>
    <property type="match status" value="1"/>
</dbReference>
<dbReference type="CDD" id="cd01948">
    <property type="entry name" value="EAL"/>
    <property type="match status" value="1"/>
</dbReference>
<dbReference type="CDD" id="cd00130">
    <property type="entry name" value="PAS"/>
    <property type="match status" value="2"/>
</dbReference>
<dbReference type="InterPro" id="IPR035965">
    <property type="entry name" value="PAS-like_dom_sf"/>
</dbReference>
<dbReference type="SUPFAM" id="SSF55785">
    <property type="entry name" value="PYP-like sensor domain (PAS domain)"/>
    <property type="match status" value="3"/>
</dbReference>
<dbReference type="Pfam" id="PF00563">
    <property type="entry name" value="EAL"/>
    <property type="match status" value="1"/>
</dbReference>
<dbReference type="Pfam" id="PF13474">
    <property type="entry name" value="SnoaL_3"/>
    <property type="match status" value="1"/>
</dbReference>
<dbReference type="Gene3D" id="3.30.70.270">
    <property type="match status" value="1"/>
</dbReference>
<dbReference type="InterPro" id="IPR037401">
    <property type="entry name" value="SnoaL-like"/>
</dbReference>
<evidence type="ECO:0000313" key="5">
    <source>
        <dbReference type="EMBL" id="EHO77674.1"/>
    </source>
</evidence>
<dbReference type="InterPro" id="IPR001633">
    <property type="entry name" value="EAL_dom"/>
</dbReference>
<dbReference type="Gene3D" id="3.30.450.20">
    <property type="entry name" value="PAS domain"/>
    <property type="match status" value="4"/>
</dbReference>
<feature type="domain" description="PAC" evidence="2">
    <location>
        <begin position="232"/>
        <end position="282"/>
    </location>
</feature>
<organism evidence="5 6">
    <name type="scientific">Fusobacterium ulcerans 12-1B</name>
    <dbReference type="NCBI Taxonomy" id="457404"/>
    <lineage>
        <taxon>Bacteria</taxon>
        <taxon>Fusobacteriati</taxon>
        <taxon>Fusobacteriota</taxon>
        <taxon>Fusobacteriia</taxon>
        <taxon>Fusobacteriales</taxon>
        <taxon>Fusobacteriaceae</taxon>
        <taxon>Fusobacterium</taxon>
    </lineage>
</organism>
<evidence type="ECO:0000313" key="6">
    <source>
        <dbReference type="Proteomes" id="UP000003233"/>
    </source>
</evidence>
<dbReference type="CDD" id="cd01949">
    <property type="entry name" value="GGDEF"/>
    <property type="match status" value="1"/>
</dbReference>
<dbReference type="PANTHER" id="PTHR33121">
    <property type="entry name" value="CYCLIC DI-GMP PHOSPHODIESTERASE PDEF"/>
    <property type="match status" value="1"/>
</dbReference>
<dbReference type="InterPro" id="IPR043128">
    <property type="entry name" value="Rev_trsase/Diguanyl_cyclase"/>
</dbReference>
<dbReference type="SUPFAM" id="SSF55073">
    <property type="entry name" value="Nucleotide cyclase"/>
    <property type="match status" value="1"/>
</dbReference>
<comment type="caution">
    <text evidence="5">The sequence shown here is derived from an EMBL/GenBank/DDBJ whole genome shotgun (WGS) entry which is preliminary data.</text>
</comment>
<dbReference type="PANTHER" id="PTHR33121:SF71">
    <property type="entry name" value="OXYGEN SENSOR PROTEIN DOSP"/>
    <property type="match status" value="1"/>
</dbReference>
<dbReference type="SMART" id="SM00267">
    <property type="entry name" value="GGDEF"/>
    <property type="match status" value="1"/>
</dbReference>
<dbReference type="GO" id="GO:0071111">
    <property type="term" value="F:cyclic-guanylate-specific phosphodiesterase activity"/>
    <property type="evidence" value="ECO:0007669"/>
    <property type="project" value="InterPro"/>
</dbReference>